<dbReference type="CDD" id="cd16414">
    <property type="entry name" value="dndB_like"/>
    <property type="match status" value="1"/>
</dbReference>
<sequence length="411" mass="47684">MKIPALRAELGGRTYYVTTLTFQQVSDFVEKVDGELHKSESLKDLIQRSITNNYVSIKDYIVNQDERFFSSLILAVYDDYPTWSEIELKYNDESTYNVGLLDFPTQHKIFPVDGQHRVEGIKAALKENPKLSEEKIAAIFIGHKNDHEGKQKTRRLFTTLNRYAKPVSFDDTIALDEDDTVAIVTRELLEEHNLFQGKRIVYVKGKGIPNNNFDALTSIITLYQCNVELFKVWHFNNKQKKATAKVLTEYLKFRKSKEELAEVKKYLFDFWDTFSKENSVIQKYLKNTEPFAKNLRNSEDGGNLLFRPVGLLPMVKAVCEIKLLKQSDYKSILSVFDKMDFNLSSIPWQKVMWDPTTKRMIMSSATLTQMLMVYKFDNKLYIGTKLDKLKKEYAAKIDFEGKVSEVLKGIK</sequence>
<dbReference type="Proteomes" id="UP000625283">
    <property type="component" value="Unassembled WGS sequence"/>
</dbReference>
<name>A0ABS1R9R7_9SPHI</name>
<protein>
    <submittedName>
        <fullName evidence="1">DGQHR domain-containing protein</fullName>
    </submittedName>
</protein>
<evidence type="ECO:0000313" key="2">
    <source>
        <dbReference type="Proteomes" id="UP000625283"/>
    </source>
</evidence>
<dbReference type="InterPro" id="IPR017642">
    <property type="entry name" value="DNA_S_mod_DndB"/>
</dbReference>
<dbReference type="RefSeq" id="WP_202104660.1">
    <property type="nucleotide sequence ID" value="NZ_JAERTY010000012.1"/>
</dbReference>
<keyword evidence="2" id="KW-1185">Reference proteome</keyword>
<comment type="caution">
    <text evidence="1">The sequence shown here is derived from an EMBL/GenBank/DDBJ whole genome shotgun (WGS) entry which is preliminary data.</text>
</comment>
<evidence type="ECO:0000313" key="1">
    <source>
        <dbReference type="EMBL" id="MBL1410964.1"/>
    </source>
</evidence>
<proteinExistence type="predicted"/>
<organism evidence="1 2">
    <name type="scientific">Sphingobacterium faecale</name>
    <dbReference type="NCBI Taxonomy" id="2803775"/>
    <lineage>
        <taxon>Bacteria</taxon>
        <taxon>Pseudomonadati</taxon>
        <taxon>Bacteroidota</taxon>
        <taxon>Sphingobacteriia</taxon>
        <taxon>Sphingobacteriales</taxon>
        <taxon>Sphingobacteriaceae</taxon>
        <taxon>Sphingobacterium</taxon>
    </lineage>
</organism>
<dbReference type="InterPro" id="IPR017601">
    <property type="entry name" value="DGQHR-contain_dom"/>
</dbReference>
<accession>A0ABS1R9R7</accession>
<gene>
    <name evidence="1" type="ORF">JKG61_19555</name>
</gene>
<reference evidence="1 2" key="1">
    <citation type="submission" date="2021-01" db="EMBL/GenBank/DDBJ databases">
        <title>C459-1 draft genome sequence.</title>
        <authorList>
            <person name="Zhang X.-F."/>
        </authorList>
    </citation>
    <scope>NUCLEOTIDE SEQUENCE [LARGE SCALE GENOMIC DNA]</scope>
    <source>
        <strain evidence="2">C459-1</strain>
    </source>
</reference>
<dbReference type="Pfam" id="PF14072">
    <property type="entry name" value="DndB"/>
    <property type="match status" value="1"/>
</dbReference>
<dbReference type="EMBL" id="JAERTY010000012">
    <property type="protein sequence ID" value="MBL1410964.1"/>
    <property type="molecule type" value="Genomic_DNA"/>
</dbReference>
<dbReference type="NCBIfam" id="TIGR03187">
    <property type="entry name" value="DGQHR"/>
    <property type="match status" value="1"/>
</dbReference>